<dbReference type="Gene3D" id="3.10.129.10">
    <property type="entry name" value="Hotdog Thioesterase"/>
    <property type="match status" value="1"/>
</dbReference>
<proteinExistence type="predicted"/>
<dbReference type="PANTHER" id="PTHR42993:SF1">
    <property type="entry name" value="MAOC-LIKE DEHYDRATASE DOMAIN-CONTAINING PROTEIN"/>
    <property type="match status" value="1"/>
</dbReference>
<name>A0A6J7EIS2_9ZZZZ</name>
<reference evidence="1" key="1">
    <citation type="submission" date="2020-05" db="EMBL/GenBank/DDBJ databases">
        <authorList>
            <person name="Chiriac C."/>
            <person name="Salcher M."/>
            <person name="Ghai R."/>
            <person name="Kavagutti S V."/>
        </authorList>
    </citation>
    <scope>NUCLEOTIDE SEQUENCE</scope>
</reference>
<accession>A0A6J7EIS2</accession>
<dbReference type="SUPFAM" id="SSF54637">
    <property type="entry name" value="Thioesterase/thiol ester dehydrase-isomerase"/>
    <property type="match status" value="1"/>
</dbReference>
<protein>
    <submittedName>
        <fullName evidence="1">Unannotated protein</fullName>
    </submittedName>
</protein>
<organism evidence="1">
    <name type="scientific">freshwater metagenome</name>
    <dbReference type="NCBI Taxonomy" id="449393"/>
    <lineage>
        <taxon>unclassified sequences</taxon>
        <taxon>metagenomes</taxon>
        <taxon>ecological metagenomes</taxon>
    </lineage>
</organism>
<gene>
    <name evidence="1" type="ORF">UFOPK3376_01428</name>
</gene>
<dbReference type="EMBL" id="CAFBLP010000032">
    <property type="protein sequence ID" value="CAB4880099.1"/>
    <property type="molecule type" value="Genomic_DNA"/>
</dbReference>
<dbReference type="PANTHER" id="PTHR42993">
    <property type="entry name" value="MAOC-LIKE DEHYDRATASE DOMAIN-CONTAINING PROTEIN"/>
    <property type="match status" value="1"/>
</dbReference>
<dbReference type="InterPro" id="IPR029069">
    <property type="entry name" value="HotDog_dom_sf"/>
</dbReference>
<evidence type="ECO:0000313" key="1">
    <source>
        <dbReference type="EMBL" id="CAB4880099.1"/>
    </source>
</evidence>
<sequence>MAATVLHGEDGLRSAVDAHLGYSDWLEVDAARIALFAQATGDIDATYLSISLSNMFLPQIVEVRGFSMGINYGTETVRFPTPLVAGTALRGGASLEELTEVRGGVQTRMLITIESRDAEGLAGKPVCIIESISRWLH</sequence>
<dbReference type="AlphaFoldDB" id="A0A6J7EIS2"/>